<evidence type="ECO:0000256" key="3">
    <source>
        <dbReference type="ARBA" id="ARBA00023163"/>
    </source>
</evidence>
<dbReference type="CDD" id="cd07377">
    <property type="entry name" value="WHTH_GntR"/>
    <property type="match status" value="1"/>
</dbReference>
<gene>
    <name evidence="5" type="ordered locus">Tbis_1051</name>
</gene>
<dbReference type="Gene3D" id="3.40.1410.10">
    <property type="entry name" value="Chorismate lyase-like"/>
    <property type="match status" value="1"/>
</dbReference>
<protein>
    <submittedName>
        <fullName evidence="5">Transcriptional regulator, GntR family</fullName>
    </submittedName>
</protein>
<dbReference type="AlphaFoldDB" id="D6Y7V4"/>
<dbReference type="Gene3D" id="1.10.10.10">
    <property type="entry name" value="Winged helix-like DNA-binding domain superfamily/Winged helix DNA-binding domain"/>
    <property type="match status" value="1"/>
</dbReference>
<evidence type="ECO:0000259" key="4">
    <source>
        <dbReference type="PROSITE" id="PS50949"/>
    </source>
</evidence>
<dbReference type="PANTHER" id="PTHR44846:SF17">
    <property type="entry name" value="GNTR-FAMILY TRANSCRIPTIONAL REGULATOR"/>
    <property type="match status" value="1"/>
</dbReference>
<evidence type="ECO:0000313" key="6">
    <source>
        <dbReference type="Proteomes" id="UP000006640"/>
    </source>
</evidence>
<dbReference type="EMBL" id="CP001874">
    <property type="protein sequence ID" value="ADG87773.1"/>
    <property type="molecule type" value="Genomic_DNA"/>
</dbReference>
<keyword evidence="3" id="KW-0804">Transcription</keyword>
<proteinExistence type="predicted"/>
<dbReference type="InterPro" id="IPR050679">
    <property type="entry name" value="Bact_HTH_transcr_reg"/>
</dbReference>
<dbReference type="STRING" id="469371.Tbis_1051"/>
<accession>D6Y7V4</accession>
<keyword evidence="6" id="KW-1185">Reference proteome</keyword>
<sequence>MARLSLYQQVAAALRRAIYTGELAPGDQIPTEADLMETYGVSRNTVRLALGELENEGLILRMRRRGTFVRERRPLLMRPQDEFRYLEQGEPRFDSFVHAVTAEGRKPDQRIEVSIVEPSPDIAARLALPKGGLAVVRRRLRYVDGRPYNTNDSYFPFDLVAASEIARPGNITRGANRVLEELGHPQIRVVDDISARMPTADESQRLRLDPGTPVIVHIRVGYDPEDTPVRVAVSVLPADKHLIRYELERRRH</sequence>
<dbReference type="GO" id="GO:0003700">
    <property type="term" value="F:DNA-binding transcription factor activity"/>
    <property type="evidence" value="ECO:0007669"/>
    <property type="project" value="InterPro"/>
</dbReference>
<dbReference type="RefSeq" id="WP_013131306.1">
    <property type="nucleotide sequence ID" value="NC_014165.1"/>
</dbReference>
<name>D6Y7V4_THEBD</name>
<dbReference type="Pfam" id="PF00392">
    <property type="entry name" value="GntR"/>
    <property type="match status" value="1"/>
</dbReference>
<dbReference type="SUPFAM" id="SSF46785">
    <property type="entry name" value="Winged helix' DNA-binding domain"/>
    <property type="match status" value="1"/>
</dbReference>
<dbReference type="PANTHER" id="PTHR44846">
    <property type="entry name" value="MANNOSYL-D-GLYCERATE TRANSPORT/METABOLISM SYSTEM REPRESSOR MNGR-RELATED"/>
    <property type="match status" value="1"/>
</dbReference>
<evidence type="ECO:0000313" key="5">
    <source>
        <dbReference type="EMBL" id="ADG87773.1"/>
    </source>
</evidence>
<reference evidence="5 6" key="1">
    <citation type="submission" date="2010-01" db="EMBL/GenBank/DDBJ databases">
        <title>The complete genome of Thermobispora bispora DSM 43833.</title>
        <authorList>
            <consortium name="US DOE Joint Genome Institute (JGI-PGF)"/>
            <person name="Lucas S."/>
            <person name="Copeland A."/>
            <person name="Lapidus A."/>
            <person name="Glavina del Rio T."/>
            <person name="Dalin E."/>
            <person name="Tice H."/>
            <person name="Bruce D."/>
            <person name="Goodwin L."/>
            <person name="Pitluck S."/>
            <person name="Kyrpides N."/>
            <person name="Mavromatis K."/>
            <person name="Ivanova N."/>
            <person name="Mikhailova N."/>
            <person name="Chertkov O."/>
            <person name="Brettin T."/>
            <person name="Detter J.C."/>
            <person name="Han C."/>
            <person name="Larimer F."/>
            <person name="Land M."/>
            <person name="Hauser L."/>
            <person name="Markowitz V."/>
            <person name="Cheng J.-F."/>
            <person name="Hugenholtz P."/>
            <person name="Woyke T."/>
            <person name="Wu D."/>
            <person name="Jando M."/>
            <person name="Schneider S."/>
            <person name="Klenk H.-P."/>
            <person name="Eisen J.A."/>
        </authorList>
    </citation>
    <scope>NUCLEOTIDE SEQUENCE [LARGE SCALE GENOMIC DNA]</scope>
    <source>
        <strain evidence="6">ATCC 19993 / DSM 43833 / CBS 139.67 / JCM 10125 / KCTC 9307 / NBRC 14880 / R51</strain>
    </source>
</reference>
<dbReference type="OrthoDB" id="3214900at2"/>
<keyword evidence="2" id="KW-0238">DNA-binding</keyword>
<feature type="domain" description="HTH gntR-type" evidence="4">
    <location>
        <begin position="4"/>
        <end position="72"/>
    </location>
</feature>
<dbReference type="InterPro" id="IPR036390">
    <property type="entry name" value="WH_DNA-bd_sf"/>
</dbReference>
<dbReference type="SMART" id="SM00345">
    <property type="entry name" value="HTH_GNTR"/>
    <property type="match status" value="1"/>
</dbReference>
<organism evidence="5 6">
    <name type="scientific">Thermobispora bispora (strain ATCC 19993 / DSM 43833 / CBS 139.67 / JCM 10125 / KCTC 9307 / NBRC 14880 / R51)</name>
    <dbReference type="NCBI Taxonomy" id="469371"/>
    <lineage>
        <taxon>Bacteria</taxon>
        <taxon>Bacillati</taxon>
        <taxon>Actinomycetota</taxon>
        <taxon>Actinomycetes</taxon>
        <taxon>Streptosporangiales</taxon>
        <taxon>Streptosporangiaceae</taxon>
        <taxon>Thermobispora</taxon>
    </lineage>
</organism>
<evidence type="ECO:0000256" key="1">
    <source>
        <dbReference type="ARBA" id="ARBA00023015"/>
    </source>
</evidence>
<dbReference type="PRINTS" id="PR00035">
    <property type="entry name" value="HTHGNTR"/>
</dbReference>
<dbReference type="HOGENOM" id="CLU_063236_8_1_11"/>
<dbReference type="PROSITE" id="PS50949">
    <property type="entry name" value="HTH_GNTR"/>
    <property type="match status" value="1"/>
</dbReference>
<dbReference type="Pfam" id="PF07702">
    <property type="entry name" value="UTRA"/>
    <property type="match status" value="1"/>
</dbReference>
<dbReference type="Proteomes" id="UP000006640">
    <property type="component" value="Chromosome"/>
</dbReference>
<dbReference type="KEGG" id="tbi:Tbis_1051"/>
<dbReference type="SMART" id="SM00866">
    <property type="entry name" value="UTRA"/>
    <property type="match status" value="1"/>
</dbReference>
<dbReference type="eggNOG" id="COG2188">
    <property type="taxonomic scope" value="Bacteria"/>
</dbReference>
<dbReference type="InterPro" id="IPR036388">
    <property type="entry name" value="WH-like_DNA-bd_sf"/>
</dbReference>
<dbReference type="SUPFAM" id="SSF64288">
    <property type="entry name" value="Chorismate lyase-like"/>
    <property type="match status" value="1"/>
</dbReference>
<keyword evidence="1" id="KW-0805">Transcription regulation</keyword>
<dbReference type="GO" id="GO:0003677">
    <property type="term" value="F:DNA binding"/>
    <property type="evidence" value="ECO:0007669"/>
    <property type="project" value="UniProtKB-KW"/>
</dbReference>
<dbReference type="GO" id="GO:0045892">
    <property type="term" value="P:negative regulation of DNA-templated transcription"/>
    <property type="evidence" value="ECO:0007669"/>
    <property type="project" value="TreeGrafter"/>
</dbReference>
<dbReference type="InterPro" id="IPR011663">
    <property type="entry name" value="UTRA"/>
</dbReference>
<evidence type="ECO:0000256" key="2">
    <source>
        <dbReference type="ARBA" id="ARBA00023125"/>
    </source>
</evidence>
<dbReference type="InterPro" id="IPR028978">
    <property type="entry name" value="Chorismate_lyase_/UTRA_dom_sf"/>
</dbReference>
<dbReference type="InterPro" id="IPR000524">
    <property type="entry name" value="Tscrpt_reg_HTH_GntR"/>
</dbReference>